<evidence type="ECO:0000256" key="1">
    <source>
        <dbReference type="SAM" id="MobiDB-lite"/>
    </source>
</evidence>
<proteinExistence type="predicted"/>
<accession>A0AAV2H0X9</accession>
<keyword evidence="2" id="KW-1133">Transmembrane helix</keyword>
<feature type="non-terminal residue" evidence="3">
    <location>
        <position position="1"/>
    </location>
</feature>
<feature type="transmembrane region" description="Helical" evidence="2">
    <location>
        <begin position="85"/>
        <end position="107"/>
    </location>
</feature>
<evidence type="ECO:0000313" key="4">
    <source>
        <dbReference type="Proteomes" id="UP001497497"/>
    </source>
</evidence>
<keyword evidence="2" id="KW-0472">Membrane</keyword>
<reference evidence="3 4" key="1">
    <citation type="submission" date="2024-04" db="EMBL/GenBank/DDBJ databases">
        <authorList>
            <consortium name="Genoscope - CEA"/>
            <person name="William W."/>
        </authorList>
    </citation>
    <scope>NUCLEOTIDE SEQUENCE [LARGE SCALE GENOMIC DNA]</scope>
</reference>
<protein>
    <submittedName>
        <fullName evidence="3">Uncharacterized protein</fullName>
    </submittedName>
</protein>
<keyword evidence="2" id="KW-0812">Transmembrane</keyword>
<evidence type="ECO:0000313" key="3">
    <source>
        <dbReference type="EMBL" id="CAL1526831.1"/>
    </source>
</evidence>
<dbReference type="Proteomes" id="UP001497497">
    <property type="component" value="Unassembled WGS sequence"/>
</dbReference>
<organism evidence="3 4">
    <name type="scientific">Lymnaea stagnalis</name>
    <name type="common">Great pond snail</name>
    <name type="synonym">Helix stagnalis</name>
    <dbReference type="NCBI Taxonomy" id="6523"/>
    <lineage>
        <taxon>Eukaryota</taxon>
        <taxon>Metazoa</taxon>
        <taxon>Spiralia</taxon>
        <taxon>Lophotrochozoa</taxon>
        <taxon>Mollusca</taxon>
        <taxon>Gastropoda</taxon>
        <taxon>Heterobranchia</taxon>
        <taxon>Euthyneura</taxon>
        <taxon>Panpulmonata</taxon>
        <taxon>Hygrophila</taxon>
        <taxon>Lymnaeoidea</taxon>
        <taxon>Lymnaeidae</taxon>
        <taxon>Lymnaea</taxon>
    </lineage>
</organism>
<dbReference type="AlphaFoldDB" id="A0AAV2H0X9"/>
<evidence type="ECO:0000256" key="2">
    <source>
        <dbReference type="SAM" id="Phobius"/>
    </source>
</evidence>
<comment type="caution">
    <text evidence="3">The sequence shown here is derived from an EMBL/GenBank/DDBJ whole genome shotgun (WGS) entry which is preliminary data.</text>
</comment>
<dbReference type="EMBL" id="CAXITT010000009">
    <property type="protein sequence ID" value="CAL1526831.1"/>
    <property type="molecule type" value="Genomic_DNA"/>
</dbReference>
<feature type="region of interest" description="Disordered" evidence="1">
    <location>
        <begin position="31"/>
        <end position="51"/>
    </location>
</feature>
<gene>
    <name evidence="3" type="ORF">GSLYS_00001008001</name>
</gene>
<keyword evidence="4" id="KW-1185">Reference proteome</keyword>
<sequence>QREEQHQKAIENSRKAFTKVTHHSRAVSPIEGTANNKFLKNRKESWSPRASTEELPPYLRDELYRHENICHTSPRPNKYKLIGKYIDQVSFVGFFVVWFGVTVGYMLNISLS</sequence>
<name>A0AAV2H0X9_LYMST</name>